<organism evidence="2 3">
    <name type="scientific">Athelia psychrophila</name>
    <dbReference type="NCBI Taxonomy" id="1759441"/>
    <lineage>
        <taxon>Eukaryota</taxon>
        <taxon>Fungi</taxon>
        <taxon>Dikarya</taxon>
        <taxon>Basidiomycota</taxon>
        <taxon>Agaricomycotina</taxon>
        <taxon>Agaricomycetes</taxon>
        <taxon>Agaricomycetidae</taxon>
        <taxon>Atheliales</taxon>
        <taxon>Atheliaceae</taxon>
        <taxon>Athelia</taxon>
    </lineage>
</organism>
<keyword evidence="3" id="KW-1185">Reference proteome</keyword>
<gene>
    <name evidence="2" type="ORF">FIBSPDRAFT_1045266</name>
</gene>
<evidence type="ECO:0000313" key="3">
    <source>
        <dbReference type="Proteomes" id="UP000076532"/>
    </source>
</evidence>
<feature type="region of interest" description="Disordered" evidence="1">
    <location>
        <begin position="393"/>
        <end position="430"/>
    </location>
</feature>
<name>A0A166IIC2_9AGAM</name>
<dbReference type="Proteomes" id="UP000076532">
    <property type="component" value="Unassembled WGS sequence"/>
</dbReference>
<feature type="compositionally biased region" description="Polar residues" evidence="1">
    <location>
        <begin position="289"/>
        <end position="306"/>
    </location>
</feature>
<feature type="region of interest" description="Disordered" evidence="1">
    <location>
        <begin position="249"/>
        <end position="306"/>
    </location>
</feature>
<reference evidence="2 3" key="1">
    <citation type="journal article" date="2016" name="Mol. Biol. Evol.">
        <title>Comparative Genomics of Early-Diverging Mushroom-Forming Fungi Provides Insights into the Origins of Lignocellulose Decay Capabilities.</title>
        <authorList>
            <person name="Nagy L.G."/>
            <person name="Riley R."/>
            <person name="Tritt A."/>
            <person name="Adam C."/>
            <person name="Daum C."/>
            <person name="Floudas D."/>
            <person name="Sun H."/>
            <person name="Yadav J.S."/>
            <person name="Pangilinan J."/>
            <person name="Larsson K.H."/>
            <person name="Matsuura K."/>
            <person name="Barry K."/>
            <person name="Labutti K."/>
            <person name="Kuo R."/>
            <person name="Ohm R.A."/>
            <person name="Bhattacharya S.S."/>
            <person name="Shirouzu T."/>
            <person name="Yoshinaga Y."/>
            <person name="Martin F.M."/>
            <person name="Grigoriev I.V."/>
            <person name="Hibbett D.S."/>
        </authorList>
    </citation>
    <scope>NUCLEOTIDE SEQUENCE [LARGE SCALE GENOMIC DNA]</scope>
    <source>
        <strain evidence="2 3">CBS 109695</strain>
    </source>
</reference>
<feature type="non-terminal residue" evidence="2">
    <location>
        <position position="481"/>
    </location>
</feature>
<protein>
    <submittedName>
        <fullName evidence="2">Uncharacterized protein</fullName>
    </submittedName>
</protein>
<feature type="compositionally biased region" description="Acidic residues" evidence="1">
    <location>
        <begin position="249"/>
        <end position="258"/>
    </location>
</feature>
<dbReference type="AlphaFoldDB" id="A0A166IIC2"/>
<sequence length="481" mass="52349">MATSQDMSHLRTSDHHLAESLKHSQLQSEALTAQNIALQKEHGEMQAKLLALKAAGGKTQITLTYQPAVRLLGKKFSVVHSPWIEKHVFDKEPLPDGADRLDPFKDEASYERYLSGVLQLYVPTKYHDDMRNGTELRELRVFADVVIAGREEEEEEEEDNLSGATPRLDTFEAELVAKFGGEFFLDDEGHSIANPADSGGDFDPQLGEFEITDEESGESNGPPADYPFAMNPADSGEDFGPQLAEIDGEEFSESDDSQADDHFTTAYYQRNRVPTADPRPIPPPRNHIQGLSQTAPVNSTAPSHSTLVHPDAQVAGITTALRSAEADRAWPRGPPAIIATQPRVPAASAVAAQPTQPAVRVKPKSTRGAADRALSPDNSNPIQVLSTVLEEETLTSTRKTRSLSKTTTTTKKVANPRQKKAAAPDPGPSRLILSSWTSALPLLEGNTGDQEIEDREIILVIDTTDIVTAPLQVPLATFHPL</sequence>
<evidence type="ECO:0000313" key="2">
    <source>
        <dbReference type="EMBL" id="KZP19854.1"/>
    </source>
</evidence>
<evidence type="ECO:0000256" key="1">
    <source>
        <dbReference type="SAM" id="MobiDB-lite"/>
    </source>
</evidence>
<dbReference type="EMBL" id="KV417560">
    <property type="protein sequence ID" value="KZP19854.1"/>
    <property type="molecule type" value="Genomic_DNA"/>
</dbReference>
<feature type="region of interest" description="Disordered" evidence="1">
    <location>
        <begin position="349"/>
        <end position="380"/>
    </location>
</feature>
<proteinExistence type="predicted"/>
<accession>A0A166IIC2</accession>